<accession>A0A9Q0EJX6</accession>
<evidence type="ECO:0000313" key="3">
    <source>
        <dbReference type="Proteomes" id="UP001148018"/>
    </source>
</evidence>
<comment type="caution">
    <text evidence="2">The sequence shown here is derived from an EMBL/GenBank/DDBJ whole genome shotgun (WGS) entry which is preliminary data.</text>
</comment>
<dbReference type="AlphaFoldDB" id="A0A9Q0EJX6"/>
<evidence type="ECO:0000256" key="1">
    <source>
        <dbReference type="SAM" id="MobiDB-lite"/>
    </source>
</evidence>
<protein>
    <submittedName>
        <fullName evidence="2">Uncharacterized protein</fullName>
    </submittedName>
</protein>
<name>A0A9Q0EJX6_9TELE</name>
<gene>
    <name evidence="2" type="ORF">NHX12_025388</name>
</gene>
<reference evidence="2" key="1">
    <citation type="submission" date="2022-07" db="EMBL/GenBank/DDBJ databases">
        <title>Chromosome-level genome of Muraenolepis orangiensis.</title>
        <authorList>
            <person name="Kim J."/>
        </authorList>
    </citation>
    <scope>NUCLEOTIDE SEQUENCE</scope>
    <source>
        <strain evidence="2">KU_S4_2022</strain>
        <tissue evidence="2">Muscle</tissue>
    </source>
</reference>
<dbReference type="Proteomes" id="UP001148018">
    <property type="component" value="Unassembled WGS sequence"/>
</dbReference>
<proteinExistence type="predicted"/>
<sequence>MASSPPLLPSLEDLPLGLAARLVSLGHVEGCRQRTRSSSQAVPPSQDRLESQQRVKEVEVMRINTRHFTSSRGAARLS</sequence>
<organism evidence="2 3">
    <name type="scientific">Muraenolepis orangiensis</name>
    <name type="common">Patagonian moray cod</name>
    <dbReference type="NCBI Taxonomy" id="630683"/>
    <lineage>
        <taxon>Eukaryota</taxon>
        <taxon>Metazoa</taxon>
        <taxon>Chordata</taxon>
        <taxon>Craniata</taxon>
        <taxon>Vertebrata</taxon>
        <taxon>Euteleostomi</taxon>
        <taxon>Actinopterygii</taxon>
        <taxon>Neopterygii</taxon>
        <taxon>Teleostei</taxon>
        <taxon>Neoteleostei</taxon>
        <taxon>Acanthomorphata</taxon>
        <taxon>Zeiogadaria</taxon>
        <taxon>Gadariae</taxon>
        <taxon>Gadiformes</taxon>
        <taxon>Muraenolepidoidei</taxon>
        <taxon>Muraenolepididae</taxon>
        <taxon>Muraenolepis</taxon>
    </lineage>
</organism>
<feature type="region of interest" description="Disordered" evidence="1">
    <location>
        <begin position="33"/>
        <end position="54"/>
    </location>
</feature>
<dbReference type="EMBL" id="JANIIK010000040">
    <property type="protein sequence ID" value="KAJ3608339.1"/>
    <property type="molecule type" value="Genomic_DNA"/>
</dbReference>
<keyword evidence="3" id="KW-1185">Reference proteome</keyword>
<evidence type="ECO:0000313" key="2">
    <source>
        <dbReference type="EMBL" id="KAJ3608339.1"/>
    </source>
</evidence>